<dbReference type="Pfam" id="PF26215">
    <property type="entry name" value="HTH_animal"/>
    <property type="match status" value="1"/>
</dbReference>
<proteinExistence type="predicted"/>
<sequence>MPRKTTTPSQVIVSQGITGNGSCWEHREHRDGCGGRRKRKNAVKTHTQRVQIALNSGNNCLDGSFYIQKRGTAMGSNMAPPYANIFIEEKHVYTNELFQKYAIYWKRLIDDVFLIWNGDESSLTEFYSGINSQIPGLTFTIHLDKYKMNFLDTMVTLKDDGSLDIDLYIKPTDKNSILHFSSCHPLLVKKSLPRSQIGRVNRIVTNPNIRKDRI</sequence>
<keyword evidence="3" id="KW-1185">Reference proteome</keyword>
<feature type="domain" description="Helix-turn-helix" evidence="1">
    <location>
        <begin position="177"/>
        <end position="212"/>
    </location>
</feature>
<evidence type="ECO:0000259" key="1">
    <source>
        <dbReference type="Pfam" id="PF26215"/>
    </source>
</evidence>
<organism evidence="2 3">
    <name type="scientific">Ranitomeya imitator</name>
    <name type="common">mimic poison frog</name>
    <dbReference type="NCBI Taxonomy" id="111125"/>
    <lineage>
        <taxon>Eukaryota</taxon>
        <taxon>Metazoa</taxon>
        <taxon>Chordata</taxon>
        <taxon>Craniata</taxon>
        <taxon>Vertebrata</taxon>
        <taxon>Euteleostomi</taxon>
        <taxon>Amphibia</taxon>
        <taxon>Batrachia</taxon>
        <taxon>Anura</taxon>
        <taxon>Neobatrachia</taxon>
        <taxon>Hyloidea</taxon>
        <taxon>Dendrobatidae</taxon>
        <taxon>Dendrobatinae</taxon>
        <taxon>Ranitomeya</taxon>
    </lineage>
</organism>
<reference evidence="2" key="1">
    <citation type="submission" date="2023-07" db="EMBL/GenBank/DDBJ databases">
        <authorList>
            <person name="Stuckert A."/>
        </authorList>
    </citation>
    <scope>NUCLEOTIDE SEQUENCE</scope>
</reference>
<dbReference type="EMBL" id="CAUEEQ010062631">
    <property type="protein sequence ID" value="CAJ0964739.1"/>
    <property type="molecule type" value="Genomic_DNA"/>
</dbReference>
<dbReference type="InterPro" id="IPR058912">
    <property type="entry name" value="HTH_animal"/>
</dbReference>
<evidence type="ECO:0000313" key="2">
    <source>
        <dbReference type="EMBL" id="CAJ0964739.1"/>
    </source>
</evidence>
<name>A0ABN9MHA7_9NEOB</name>
<dbReference type="PANTHER" id="PTHR21301">
    <property type="entry name" value="REVERSE TRANSCRIPTASE"/>
    <property type="match status" value="1"/>
</dbReference>
<evidence type="ECO:0000313" key="3">
    <source>
        <dbReference type="Proteomes" id="UP001176940"/>
    </source>
</evidence>
<dbReference type="PANTHER" id="PTHR21301:SF12">
    <property type="match status" value="1"/>
</dbReference>
<gene>
    <name evidence="2" type="ORF">RIMI_LOCUS19529110</name>
</gene>
<protein>
    <recommendedName>
        <fullName evidence="1">Helix-turn-helix domain-containing protein</fullName>
    </recommendedName>
</protein>
<dbReference type="Proteomes" id="UP001176940">
    <property type="component" value="Unassembled WGS sequence"/>
</dbReference>
<comment type="caution">
    <text evidence="2">The sequence shown here is derived from an EMBL/GenBank/DDBJ whole genome shotgun (WGS) entry which is preliminary data.</text>
</comment>
<accession>A0ABN9MHA7</accession>